<reference evidence="12" key="1">
    <citation type="journal article" date="2013" name="Genome Announc.">
        <title>Whole-Genome Sequencing of Lactobacillus shenzhenensis Strain LY-73T.</title>
        <authorList>
            <person name="Lin Z."/>
            <person name="Liu Z."/>
            <person name="Yang R."/>
            <person name="Zou Y."/>
            <person name="Wan D."/>
            <person name="Chen J."/>
            <person name="Guo M."/>
            <person name="Zhao J."/>
            <person name="Fang C."/>
            <person name="Yang R."/>
            <person name="Liu F."/>
        </authorList>
    </citation>
    <scope>NUCLEOTIDE SEQUENCE [LARGE SCALE GENOMIC DNA]</scope>
    <source>
        <strain evidence="12">LY-73</strain>
    </source>
</reference>
<feature type="compositionally biased region" description="Low complexity" evidence="10">
    <location>
        <begin position="15"/>
        <end position="36"/>
    </location>
</feature>
<dbReference type="EMBL" id="KI271582">
    <property type="protein sequence ID" value="ERL66472.1"/>
    <property type="molecule type" value="Genomic_DNA"/>
</dbReference>
<proteinExistence type="inferred from homology"/>
<keyword evidence="4 7" id="KW-1133">Transmembrane helix</keyword>
<dbReference type="RefSeq" id="WP_022528098.1">
    <property type="nucleotide sequence ID" value="NZ_KI271582.1"/>
</dbReference>
<keyword evidence="12" id="KW-1185">Reference proteome</keyword>
<evidence type="ECO:0000256" key="9">
    <source>
        <dbReference type="SAM" id="Coils"/>
    </source>
</evidence>
<dbReference type="HOGENOM" id="CLU_160672_1_0_9"/>
<protein>
    <recommendedName>
        <fullName evidence="7 8">Cell division protein FtsL</fullName>
    </recommendedName>
</protein>
<keyword evidence="1 7" id="KW-1003">Cell membrane</keyword>
<sequence length="129" mass="14005">MMIEQKDLDWGQGSAAPQRKTAPTPQAAPQSAPAAVPRRVPLSGWERVLVTAIAAVCGFFMLTIVSVQVSVSTTQRQYQNVTATVNEKKSQNNDLQQEIGELTSSERLNAFAKAHGLTLIEGNIRNISK</sequence>
<evidence type="ECO:0000256" key="1">
    <source>
        <dbReference type="ARBA" id="ARBA00022475"/>
    </source>
</evidence>
<keyword evidence="3 7" id="KW-0812">Transmembrane</keyword>
<name>U4TYT3_9LACO</name>
<evidence type="ECO:0000256" key="2">
    <source>
        <dbReference type="ARBA" id="ARBA00022618"/>
    </source>
</evidence>
<dbReference type="HAMAP" id="MF_00910">
    <property type="entry name" value="FtsL"/>
    <property type="match status" value="1"/>
</dbReference>
<dbReference type="GO" id="GO:0043093">
    <property type="term" value="P:FtsZ-dependent cytokinesis"/>
    <property type="evidence" value="ECO:0007669"/>
    <property type="project" value="UniProtKB-UniRule"/>
</dbReference>
<evidence type="ECO:0000256" key="10">
    <source>
        <dbReference type="SAM" id="MobiDB-lite"/>
    </source>
</evidence>
<comment type="similarity">
    <text evidence="7">Belongs to the FtsL family.</text>
</comment>
<dbReference type="AlphaFoldDB" id="U4TYT3"/>
<dbReference type="GO" id="GO:0005886">
    <property type="term" value="C:plasma membrane"/>
    <property type="evidence" value="ECO:0007669"/>
    <property type="project" value="UniProtKB-SubCell"/>
</dbReference>
<evidence type="ECO:0000313" key="11">
    <source>
        <dbReference type="EMBL" id="ERL66472.1"/>
    </source>
</evidence>
<evidence type="ECO:0000256" key="3">
    <source>
        <dbReference type="ARBA" id="ARBA00022692"/>
    </source>
</evidence>
<gene>
    <name evidence="7" type="primary">ftsL</name>
    <name evidence="11" type="ORF">L248_0151</name>
</gene>
<dbReference type="OrthoDB" id="2300328at2"/>
<evidence type="ECO:0000256" key="5">
    <source>
        <dbReference type="ARBA" id="ARBA00023136"/>
    </source>
</evidence>
<feature type="coiled-coil region" evidence="9">
    <location>
        <begin position="78"/>
        <end position="105"/>
    </location>
</feature>
<dbReference type="InterPro" id="IPR011922">
    <property type="entry name" value="Cell_div_FtsL"/>
</dbReference>
<accession>U4TYT3</accession>
<feature type="transmembrane region" description="Helical" evidence="7">
    <location>
        <begin position="48"/>
        <end position="71"/>
    </location>
</feature>
<evidence type="ECO:0000256" key="6">
    <source>
        <dbReference type="ARBA" id="ARBA00023306"/>
    </source>
</evidence>
<dbReference type="Proteomes" id="UP000030647">
    <property type="component" value="Unassembled WGS sequence"/>
</dbReference>
<organism evidence="11 12">
    <name type="scientific">Schleiferilactobacillus shenzhenensis LY-73</name>
    <dbReference type="NCBI Taxonomy" id="1231336"/>
    <lineage>
        <taxon>Bacteria</taxon>
        <taxon>Bacillati</taxon>
        <taxon>Bacillota</taxon>
        <taxon>Bacilli</taxon>
        <taxon>Lactobacillales</taxon>
        <taxon>Lactobacillaceae</taxon>
        <taxon>Schleiferilactobacillus</taxon>
    </lineage>
</organism>
<feature type="region of interest" description="Disordered" evidence="10">
    <location>
        <begin position="1"/>
        <end position="36"/>
    </location>
</feature>
<keyword evidence="2 7" id="KW-0132">Cell division</keyword>
<evidence type="ECO:0000313" key="12">
    <source>
        <dbReference type="Proteomes" id="UP000030647"/>
    </source>
</evidence>
<dbReference type="NCBIfam" id="TIGR02209">
    <property type="entry name" value="ftsL_broad"/>
    <property type="match status" value="1"/>
</dbReference>
<evidence type="ECO:0000256" key="7">
    <source>
        <dbReference type="HAMAP-Rule" id="MF_00910"/>
    </source>
</evidence>
<dbReference type="GO" id="GO:0032153">
    <property type="term" value="C:cell division site"/>
    <property type="evidence" value="ECO:0007669"/>
    <property type="project" value="UniProtKB-UniRule"/>
</dbReference>
<evidence type="ECO:0000256" key="4">
    <source>
        <dbReference type="ARBA" id="ARBA00022989"/>
    </source>
</evidence>
<keyword evidence="5 7" id="KW-0472">Membrane</keyword>
<keyword evidence="6 7" id="KW-0131">Cell cycle</keyword>
<comment type="subcellular location">
    <subcellularLocation>
        <location evidence="7">Cell membrane</location>
        <topology evidence="7">Single-pass type II membrane protein</topology>
    </subcellularLocation>
    <text evidence="7">Localizes to the division septum where it forms a ring structure.</text>
</comment>
<evidence type="ECO:0000256" key="8">
    <source>
        <dbReference type="NCBIfam" id="TIGR02209"/>
    </source>
</evidence>
<keyword evidence="9" id="KW-0175">Coiled coil</keyword>
<comment type="function">
    <text evidence="7">Essential cell division protein.</text>
</comment>
<dbReference type="STRING" id="1231336.L248_0151"/>
<dbReference type="eggNOG" id="COG4839">
    <property type="taxonomic scope" value="Bacteria"/>
</dbReference>